<gene>
    <name evidence="2" type="ordered locus">Snas_5011</name>
</gene>
<organism evidence="2 3">
    <name type="scientific">Stackebrandtia nassauensis (strain DSM 44728 / CIP 108903 / NRRL B-16338 / NBRC 102104 / LLR-40K-21)</name>
    <dbReference type="NCBI Taxonomy" id="446470"/>
    <lineage>
        <taxon>Bacteria</taxon>
        <taxon>Bacillati</taxon>
        <taxon>Actinomycetota</taxon>
        <taxon>Actinomycetes</taxon>
        <taxon>Glycomycetales</taxon>
        <taxon>Glycomycetaceae</taxon>
        <taxon>Stackebrandtia</taxon>
    </lineage>
</organism>
<feature type="region of interest" description="Disordered" evidence="1">
    <location>
        <begin position="70"/>
        <end position="99"/>
    </location>
</feature>
<reference evidence="2 3" key="1">
    <citation type="journal article" date="2009" name="Stand. Genomic Sci.">
        <title>Complete genome sequence of Stackebrandtia nassauensis type strain (LLR-40K-21).</title>
        <authorList>
            <person name="Munk C."/>
            <person name="Lapidus A."/>
            <person name="Copeland A."/>
            <person name="Jando M."/>
            <person name="Mayilraj S."/>
            <person name="Glavina Del Rio T."/>
            <person name="Nolan M."/>
            <person name="Chen F."/>
            <person name="Lucas S."/>
            <person name="Tice H."/>
            <person name="Cheng J.F."/>
            <person name="Han C."/>
            <person name="Detter J.C."/>
            <person name="Bruce D."/>
            <person name="Goodwin L."/>
            <person name="Chain P."/>
            <person name="Pitluck S."/>
            <person name="Goker M."/>
            <person name="Ovchinikova G."/>
            <person name="Pati A."/>
            <person name="Ivanova N."/>
            <person name="Mavromatis K."/>
            <person name="Chen A."/>
            <person name="Palaniappan K."/>
            <person name="Land M."/>
            <person name="Hauser L."/>
            <person name="Chang Y.J."/>
            <person name="Jeffries C.D."/>
            <person name="Bristow J."/>
            <person name="Eisen J.A."/>
            <person name="Markowitz V."/>
            <person name="Hugenholtz P."/>
            <person name="Kyrpides N.C."/>
            <person name="Klenk H.P."/>
        </authorList>
    </citation>
    <scope>NUCLEOTIDE SEQUENCE [LARGE SCALE GENOMIC DNA]</scope>
    <source>
        <strain evidence="3">DSM 44728 / CIP 108903 / NRRL B-16338 / NBRC 102104 / LLR-40K-21</strain>
    </source>
</reference>
<dbReference type="Proteomes" id="UP000000844">
    <property type="component" value="Chromosome"/>
</dbReference>
<dbReference type="KEGG" id="sna:Snas_5011"/>
<evidence type="ECO:0000256" key="1">
    <source>
        <dbReference type="SAM" id="MobiDB-lite"/>
    </source>
</evidence>
<evidence type="ECO:0000313" key="2">
    <source>
        <dbReference type="EMBL" id="ADD44648.1"/>
    </source>
</evidence>
<dbReference type="EMBL" id="CP001778">
    <property type="protein sequence ID" value="ADD44648.1"/>
    <property type="molecule type" value="Genomic_DNA"/>
</dbReference>
<protein>
    <submittedName>
        <fullName evidence="2">Uncharacterized protein</fullName>
    </submittedName>
</protein>
<dbReference type="OrthoDB" id="4189362at2"/>
<name>D3Q9V2_STANL</name>
<accession>D3Q9V2</accession>
<dbReference type="RefSeq" id="WP_013020219.1">
    <property type="nucleotide sequence ID" value="NC_013947.1"/>
</dbReference>
<evidence type="ECO:0000313" key="3">
    <source>
        <dbReference type="Proteomes" id="UP000000844"/>
    </source>
</evidence>
<keyword evidence="3" id="KW-1185">Reference proteome</keyword>
<sequence>MTIPGIPEATTVAKTGAAVLRGIRAADRPAYWPNIREGLWELVEIMHQWHKMALETSNYVRLRADELREERKSQRRGRSGKSGDSWGASNAGGGGWGRRGNYERVRADIQDVLNPPIPLVNYLRPKRRRSSQRRNLRTVLRIYCPELLDECEAAFEARGEWVLRHRETLDDWLESGPSDPELRKFKAKMDETADALLQAANKLSEFIRDTFPLNDQP</sequence>
<dbReference type="AlphaFoldDB" id="D3Q9V2"/>
<proteinExistence type="predicted"/>
<dbReference type="HOGENOM" id="CLU_1271632_0_0_11"/>